<dbReference type="AlphaFoldDB" id="A0AB34KH25"/>
<comment type="caution">
    <text evidence="7">The sequence shown here is derived from an EMBL/GenBank/DDBJ whole genome shotgun (WGS) entry which is preliminary data.</text>
</comment>
<organism evidence="7 8">
    <name type="scientific">Cladosporium halotolerans</name>
    <dbReference type="NCBI Taxonomy" id="1052096"/>
    <lineage>
        <taxon>Eukaryota</taxon>
        <taxon>Fungi</taxon>
        <taxon>Dikarya</taxon>
        <taxon>Ascomycota</taxon>
        <taxon>Pezizomycotina</taxon>
        <taxon>Dothideomycetes</taxon>
        <taxon>Dothideomycetidae</taxon>
        <taxon>Cladosporiales</taxon>
        <taxon>Cladosporiaceae</taxon>
        <taxon>Cladosporium</taxon>
    </lineage>
</organism>
<feature type="region of interest" description="Disordered" evidence="6">
    <location>
        <begin position="1"/>
        <end position="23"/>
    </location>
</feature>
<dbReference type="InterPro" id="IPR036874">
    <property type="entry name" value="Carbonic_anhydrase_sf"/>
</dbReference>
<proteinExistence type="inferred from homology"/>
<evidence type="ECO:0000256" key="6">
    <source>
        <dbReference type="SAM" id="MobiDB-lite"/>
    </source>
</evidence>
<dbReference type="RefSeq" id="XP_069225650.1">
    <property type="nucleotide sequence ID" value="XM_069377303.1"/>
</dbReference>
<dbReference type="Pfam" id="PF00484">
    <property type="entry name" value="Pro_CA"/>
    <property type="match status" value="1"/>
</dbReference>
<reference evidence="7 8" key="1">
    <citation type="journal article" date="2020" name="Microbiol. Resour. Announc.">
        <title>Draft Genome Sequence of a Cladosporium Species Isolated from the Mesophotic Ascidian Didemnum maculosum.</title>
        <authorList>
            <person name="Gioti A."/>
            <person name="Siaperas R."/>
            <person name="Nikolaivits E."/>
            <person name="Le Goff G."/>
            <person name="Ouazzani J."/>
            <person name="Kotoulas G."/>
            <person name="Topakas E."/>
        </authorList>
    </citation>
    <scope>NUCLEOTIDE SEQUENCE [LARGE SCALE GENOMIC DNA]</scope>
    <source>
        <strain evidence="7 8">TM138-S3</strain>
    </source>
</reference>
<feature type="binding site" evidence="4">
    <location>
        <position position="106"/>
    </location>
    <ligand>
        <name>Zn(2+)</name>
        <dbReference type="ChEBI" id="CHEBI:29105"/>
    </ligand>
</feature>
<dbReference type="EMBL" id="JAAQHG020000048">
    <property type="protein sequence ID" value="KAL1582543.1"/>
    <property type="molecule type" value="Genomic_DNA"/>
</dbReference>
<keyword evidence="2 4" id="KW-0479">Metal-binding</keyword>
<dbReference type="SUPFAM" id="SSF53056">
    <property type="entry name" value="beta-carbonic anhydrase, cab"/>
    <property type="match status" value="1"/>
</dbReference>
<comment type="similarity">
    <text evidence="1 5">Belongs to the beta-class carbonic anhydrase family.</text>
</comment>
<dbReference type="PANTHER" id="PTHR43175">
    <property type="entry name" value="CARBONIC ANHYDRASE"/>
    <property type="match status" value="1"/>
</dbReference>
<evidence type="ECO:0000256" key="1">
    <source>
        <dbReference type="ARBA" id="ARBA00006217"/>
    </source>
</evidence>
<sequence length="182" mass="19729">MASNPVTEMLSRNSNFVKNHKPSPRMQDFAPINRASGKGVIVISCSDPRVPCEKILGFDDEVSPGKINPIVIRNAGGRVSDAVRTIGVMQAIAAPGYIAVMHHTDCGMIHYPDKAVRKTLREISASEKSEFEGMEFGEINGSIGDSVKEDVAILSKSPFVRKGTQLVGLEYDVDTGKVRVVE</sequence>
<dbReference type="EC" id="4.2.1.1" evidence="5"/>
<gene>
    <name evidence="7" type="ORF">WHR41_08699</name>
</gene>
<keyword evidence="8" id="KW-1185">Reference proteome</keyword>
<feature type="compositionally biased region" description="Polar residues" evidence="6">
    <location>
        <begin position="1"/>
        <end position="17"/>
    </location>
</feature>
<keyword evidence="5" id="KW-0456">Lyase</keyword>
<evidence type="ECO:0000313" key="7">
    <source>
        <dbReference type="EMBL" id="KAL1582543.1"/>
    </source>
</evidence>
<dbReference type="GO" id="GO:0008270">
    <property type="term" value="F:zinc ion binding"/>
    <property type="evidence" value="ECO:0007669"/>
    <property type="project" value="UniProtKB-UniRule"/>
</dbReference>
<evidence type="ECO:0000313" key="8">
    <source>
        <dbReference type="Proteomes" id="UP000803884"/>
    </source>
</evidence>
<evidence type="ECO:0000256" key="4">
    <source>
        <dbReference type="PIRSR" id="PIRSR601765-1"/>
    </source>
</evidence>
<dbReference type="SMART" id="SM00947">
    <property type="entry name" value="Pro_CA"/>
    <property type="match status" value="1"/>
</dbReference>
<feature type="binding site" evidence="4">
    <location>
        <position position="45"/>
    </location>
    <ligand>
        <name>Zn(2+)</name>
        <dbReference type="ChEBI" id="CHEBI:29105"/>
    </ligand>
</feature>
<dbReference type="Gene3D" id="3.40.1050.10">
    <property type="entry name" value="Carbonic anhydrase"/>
    <property type="match status" value="1"/>
</dbReference>
<comment type="catalytic activity">
    <reaction evidence="5">
        <text>hydrogencarbonate + H(+) = CO2 + H2O</text>
        <dbReference type="Rhea" id="RHEA:10748"/>
        <dbReference type="ChEBI" id="CHEBI:15377"/>
        <dbReference type="ChEBI" id="CHEBI:15378"/>
        <dbReference type="ChEBI" id="CHEBI:16526"/>
        <dbReference type="ChEBI" id="CHEBI:17544"/>
        <dbReference type="EC" id="4.2.1.1"/>
    </reaction>
</comment>
<dbReference type="GeneID" id="96010141"/>
<dbReference type="InterPro" id="IPR001765">
    <property type="entry name" value="Carbonic_anhydrase"/>
</dbReference>
<name>A0AB34KH25_9PEZI</name>
<evidence type="ECO:0000256" key="3">
    <source>
        <dbReference type="ARBA" id="ARBA00022833"/>
    </source>
</evidence>
<protein>
    <recommendedName>
        <fullName evidence="5">Carbonic anhydrase</fullName>
        <ecNumber evidence="5">4.2.1.1</ecNumber>
    </recommendedName>
    <alternativeName>
        <fullName evidence="5">Carbonate dehydratase</fullName>
    </alternativeName>
</protein>
<feature type="binding site" evidence="4">
    <location>
        <position position="103"/>
    </location>
    <ligand>
        <name>Zn(2+)</name>
        <dbReference type="ChEBI" id="CHEBI:29105"/>
    </ligand>
</feature>
<comment type="cofactor">
    <cofactor evidence="4">
        <name>Zn(2+)</name>
        <dbReference type="ChEBI" id="CHEBI:29105"/>
    </cofactor>
    <text evidence="4">Binds 1 zinc ion per subunit.</text>
</comment>
<comment type="function">
    <text evidence="5">Reversible hydration of carbon dioxide.</text>
</comment>
<dbReference type="Proteomes" id="UP000803884">
    <property type="component" value="Unassembled WGS sequence"/>
</dbReference>
<keyword evidence="3 4" id="KW-0862">Zinc</keyword>
<feature type="binding site" evidence="4">
    <location>
        <position position="47"/>
    </location>
    <ligand>
        <name>Zn(2+)</name>
        <dbReference type="ChEBI" id="CHEBI:29105"/>
    </ligand>
</feature>
<evidence type="ECO:0000256" key="5">
    <source>
        <dbReference type="RuleBase" id="RU003956"/>
    </source>
</evidence>
<dbReference type="GO" id="GO:0004089">
    <property type="term" value="F:carbonate dehydratase activity"/>
    <property type="evidence" value="ECO:0007669"/>
    <property type="project" value="UniProtKB-UniRule"/>
</dbReference>
<evidence type="ECO:0000256" key="2">
    <source>
        <dbReference type="ARBA" id="ARBA00022723"/>
    </source>
</evidence>
<accession>A0AB34KH25</accession>
<dbReference type="PANTHER" id="PTHR43175:SF3">
    <property type="entry name" value="CARBON DISULFIDE HYDROLASE"/>
    <property type="match status" value="1"/>
</dbReference>